<organism evidence="2 3">
    <name type="scientific">Cardiocondyla obscurior</name>
    <dbReference type="NCBI Taxonomy" id="286306"/>
    <lineage>
        <taxon>Eukaryota</taxon>
        <taxon>Metazoa</taxon>
        <taxon>Ecdysozoa</taxon>
        <taxon>Arthropoda</taxon>
        <taxon>Hexapoda</taxon>
        <taxon>Insecta</taxon>
        <taxon>Pterygota</taxon>
        <taxon>Neoptera</taxon>
        <taxon>Endopterygota</taxon>
        <taxon>Hymenoptera</taxon>
        <taxon>Apocrita</taxon>
        <taxon>Aculeata</taxon>
        <taxon>Formicoidea</taxon>
        <taxon>Formicidae</taxon>
        <taxon>Myrmicinae</taxon>
        <taxon>Cardiocondyla</taxon>
    </lineage>
</organism>
<evidence type="ECO:0000313" key="2">
    <source>
        <dbReference type="EMBL" id="KAL0114666.1"/>
    </source>
</evidence>
<feature type="transmembrane region" description="Helical" evidence="1">
    <location>
        <begin position="54"/>
        <end position="79"/>
    </location>
</feature>
<keyword evidence="1" id="KW-0472">Membrane</keyword>
<dbReference type="EMBL" id="JADYXP020000011">
    <property type="protein sequence ID" value="KAL0114666.1"/>
    <property type="molecule type" value="Genomic_DNA"/>
</dbReference>
<keyword evidence="3" id="KW-1185">Reference proteome</keyword>
<dbReference type="Proteomes" id="UP001430953">
    <property type="component" value="Unassembled WGS sequence"/>
</dbReference>
<evidence type="ECO:0000313" key="3">
    <source>
        <dbReference type="Proteomes" id="UP001430953"/>
    </source>
</evidence>
<evidence type="ECO:0000256" key="1">
    <source>
        <dbReference type="SAM" id="Phobius"/>
    </source>
</evidence>
<gene>
    <name evidence="2" type="ORF">PUN28_011749</name>
</gene>
<keyword evidence="1" id="KW-1133">Transmembrane helix</keyword>
<dbReference type="AlphaFoldDB" id="A0AAW2FFE3"/>
<keyword evidence="1" id="KW-0812">Transmembrane</keyword>
<sequence>MEIQKRTGEGKSARLLTNILRGGAGSGRASGIGRATLRACLIAPNTYTTVCERWSVIAIAIIIPFSNLILIIDTLRYFFVILHENL</sequence>
<accession>A0AAW2FFE3</accession>
<comment type="caution">
    <text evidence="2">The sequence shown here is derived from an EMBL/GenBank/DDBJ whole genome shotgun (WGS) entry which is preliminary data.</text>
</comment>
<reference evidence="2 3" key="1">
    <citation type="submission" date="2023-03" db="EMBL/GenBank/DDBJ databases">
        <title>High recombination rates correlate with genetic variation in Cardiocondyla obscurior ants.</title>
        <authorList>
            <person name="Errbii M."/>
        </authorList>
    </citation>
    <scope>NUCLEOTIDE SEQUENCE [LARGE SCALE GENOMIC DNA]</scope>
    <source>
        <strain evidence="2">Alpha-2009</strain>
        <tissue evidence="2">Whole body</tissue>
    </source>
</reference>
<name>A0AAW2FFE3_9HYME</name>
<protein>
    <submittedName>
        <fullName evidence="2">Uncharacterized protein</fullName>
    </submittedName>
</protein>
<proteinExistence type="predicted"/>